<dbReference type="Proteomes" id="UP000297453">
    <property type="component" value="Unassembled WGS sequence"/>
</dbReference>
<sequence length="34" mass="4036">RPDVIVSAFRYLMGKKKYSFREELSKFIANKKAN</sequence>
<name>A0A4R9FSY6_9LEPT</name>
<accession>A0A4R9FSY6</accession>
<evidence type="ECO:0000313" key="1">
    <source>
        <dbReference type="EMBL" id="TGK01713.1"/>
    </source>
</evidence>
<proteinExistence type="predicted"/>
<keyword evidence="3" id="KW-1185">Reference proteome</keyword>
<dbReference type="AlphaFoldDB" id="A0A4R9FSY6"/>
<evidence type="ECO:0000313" key="2">
    <source>
        <dbReference type="EMBL" id="TGK02004.1"/>
    </source>
</evidence>
<protein>
    <submittedName>
        <fullName evidence="1">Hydrogenase-4 subunit G</fullName>
    </submittedName>
</protein>
<organism evidence="1 3">
    <name type="scientific">Leptospira semungkisensis</name>
    <dbReference type="NCBI Taxonomy" id="2484985"/>
    <lineage>
        <taxon>Bacteria</taxon>
        <taxon>Pseudomonadati</taxon>
        <taxon>Spirochaetota</taxon>
        <taxon>Spirochaetia</taxon>
        <taxon>Leptospirales</taxon>
        <taxon>Leptospiraceae</taxon>
        <taxon>Leptospira</taxon>
    </lineage>
</organism>
<evidence type="ECO:0000313" key="3">
    <source>
        <dbReference type="Proteomes" id="UP000297453"/>
    </source>
</evidence>
<feature type="non-terminal residue" evidence="1">
    <location>
        <position position="1"/>
    </location>
</feature>
<comment type="caution">
    <text evidence="1">The sequence shown here is derived from an EMBL/GenBank/DDBJ whole genome shotgun (WGS) entry which is preliminary data.</text>
</comment>
<dbReference type="EMBL" id="RQEP01000016">
    <property type="protein sequence ID" value="TGK01713.1"/>
    <property type="molecule type" value="Genomic_DNA"/>
</dbReference>
<reference evidence="1" key="1">
    <citation type="journal article" date="2019" name="PLoS Negl. Trop. Dis.">
        <title>Revisiting the worldwide diversity of Leptospira species in the environment.</title>
        <authorList>
            <person name="Vincent A.T."/>
            <person name="Schiettekatte O."/>
            <person name="Bourhy P."/>
            <person name="Veyrier F.J."/>
            <person name="Picardeau M."/>
        </authorList>
    </citation>
    <scope>NUCLEOTIDE SEQUENCE [LARGE SCALE GENOMIC DNA]</scope>
    <source>
        <strain evidence="1">SSS9</strain>
    </source>
</reference>
<dbReference type="EMBL" id="RQEP01000015">
    <property type="protein sequence ID" value="TGK02004.1"/>
    <property type="molecule type" value="Genomic_DNA"/>
</dbReference>
<gene>
    <name evidence="2" type="ORF">EHO59_11005</name>
    <name evidence="1" type="ORF">EHO59_11455</name>
</gene>